<dbReference type="EMBL" id="MT141385">
    <property type="protein sequence ID" value="QJA59797.1"/>
    <property type="molecule type" value="Genomic_DNA"/>
</dbReference>
<accession>A0A6M3KHD9</accession>
<dbReference type="AlphaFoldDB" id="A0A6M3KHD9"/>
<dbReference type="Pfam" id="PF24434">
    <property type="entry name" value="DUF7557"/>
    <property type="match status" value="1"/>
</dbReference>
<dbReference type="InterPro" id="IPR055979">
    <property type="entry name" value="DUF7557"/>
</dbReference>
<organism evidence="2">
    <name type="scientific">viral metagenome</name>
    <dbReference type="NCBI Taxonomy" id="1070528"/>
    <lineage>
        <taxon>unclassified sequences</taxon>
        <taxon>metagenomes</taxon>
        <taxon>organismal metagenomes</taxon>
    </lineage>
</organism>
<dbReference type="EMBL" id="MT142440">
    <property type="protein sequence ID" value="QJA80908.1"/>
    <property type="molecule type" value="Genomic_DNA"/>
</dbReference>
<evidence type="ECO:0000313" key="2">
    <source>
        <dbReference type="EMBL" id="QJA80908.1"/>
    </source>
</evidence>
<evidence type="ECO:0000313" key="1">
    <source>
        <dbReference type="EMBL" id="QJA59797.1"/>
    </source>
</evidence>
<name>A0A6M3KHD9_9ZZZZ</name>
<gene>
    <name evidence="2" type="ORF">MM415A00623_0028</name>
    <name evidence="1" type="ORF">MM415B01227_0014</name>
</gene>
<proteinExistence type="predicted"/>
<reference evidence="2" key="1">
    <citation type="submission" date="2020-03" db="EMBL/GenBank/DDBJ databases">
        <title>The deep terrestrial virosphere.</title>
        <authorList>
            <person name="Holmfeldt K."/>
            <person name="Nilsson E."/>
            <person name="Simone D."/>
            <person name="Lopez-Fernandez M."/>
            <person name="Wu X."/>
            <person name="de Brujin I."/>
            <person name="Lundin D."/>
            <person name="Andersson A."/>
            <person name="Bertilsson S."/>
            <person name="Dopson M."/>
        </authorList>
    </citation>
    <scope>NUCLEOTIDE SEQUENCE</scope>
    <source>
        <strain evidence="2">MM415A00623</strain>
        <strain evidence="1">MM415B01227</strain>
    </source>
</reference>
<protein>
    <submittedName>
        <fullName evidence="2">Uncharacterized protein</fullName>
    </submittedName>
</protein>
<sequence>MPNVNVSIKIKQQTLATLKELAHPGQSIDGIINEIITIYQNIDDYWKHLQSRADK</sequence>